<dbReference type="Proteomes" id="UP000311713">
    <property type="component" value="Unassembled WGS sequence"/>
</dbReference>
<proteinExistence type="predicted"/>
<keyword evidence="2" id="KW-1185">Reference proteome</keyword>
<protein>
    <submittedName>
        <fullName evidence="1">DUF1702 family protein</fullName>
    </submittedName>
</protein>
<dbReference type="RefSeq" id="WP_139640078.1">
    <property type="nucleotide sequence ID" value="NZ_BAAAZS010000047.1"/>
</dbReference>
<reference evidence="1 2" key="1">
    <citation type="submission" date="2019-06" db="EMBL/GenBank/DDBJ databases">
        <title>Draft genome of Streptomyces sedi sp. JCM16909.</title>
        <authorList>
            <person name="Klykleung N."/>
            <person name="Tanasupawat S."/>
            <person name="Kudo T."/>
            <person name="Yuki M."/>
            <person name="Ohkuma M."/>
        </authorList>
    </citation>
    <scope>NUCLEOTIDE SEQUENCE [LARGE SCALE GENOMIC DNA]</scope>
    <source>
        <strain evidence="1 2">JCM 16909</strain>
    </source>
</reference>
<dbReference type="Pfam" id="PF08012">
    <property type="entry name" value="DUF1702"/>
    <property type="match status" value="1"/>
</dbReference>
<comment type="caution">
    <text evidence="1">The sequence shown here is derived from an EMBL/GenBank/DDBJ whole genome shotgun (WGS) entry which is preliminary data.</text>
</comment>
<name>A0A5C4VEH1_9ACTN</name>
<accession>A0A5C4VEH1</accession>
<organism evidence="1 2">
    <name type="scientific">Streptomyces sedi</name>
    <dbReference type="NCBI Taxonomy" id="555059"/>
    <lineage>
        <taxon>Bacteria</taxon>
        <taxon>Bacillati</taxon>
        <taxon>Actinomycetota</taxon>
        <taxon>Actinomycetes</taxon>
        <taxon>Kitasatosporales</taxon>
        <taxon>Streptomycetaceae</taxon>
        <taxon>Streptomyces</taxon>
    </lineage>
</organism>
<evidence type="ECO:0000313" key="2">
    <source>
        <dbReference type="Proteomes" id="UP000311713"/>
    </source>
</evidence>
<dbReference type="InterPro" id="IPR012964">
    <property type="entry name" value="DUF1702"/>
</dbReference>
<evidence type="ECO:0000313" key="1">
    <source>
        <dbReference type="EMBL" id="TNM34320.1"/>
    </source>
</evidence>
<gene>
    <name evidence="1" type="ORF">FH715_01120</name>
</gene>
<sequence>MPTVTGKLRRRLLVPDDSEVTFDRRGFHSGDPMRQKHLEKTARQFLTGLRHGVENRSIQEMRSRLEEVERPYRGFAYEGAGMGVAVSDALAPWRRSRTRELLDGPGAPHVYMVYVGVGWAMARLPRPLWRGLALPDPLLRWLALDGYGFHEAYFATTRHVARHTPPRVRVPWADSSGYASRGVDQGIGRALWFVCGADVRRLADVVGDFPPARHADLWSGAGLAATYAGGVGDEDLALLVKLADRHGPSLAQGAAFAAKARVRADLVAPHTEAATRVLCGRTAAEAAAVTDEALEGLPPDGALPAFETWRERIRKALERT</sequence>
<dbReference type="EMBL" id="VDGT01000001">
    <property type="protein sequence ID" value="TNM34320.1"/>
    <property type="molecule type" value="Genomic_DNA"/>
</dbReference>
<dbReference type="AlphaFoldDB" id="A0A5C4VEH1"/>
<dbReference type="OrthoDB" id="2530105at2"/>